<dbReference type="SUPFAM" id="SSF160631">
    <property type="entry name" value="SMI1/KNR4-like"/>
    <property type="match status" value="1"/>
</dbReference>
<dbReference type="Pfam" id="PF14568">
    <property type="entry name" value="SUKH_6"/>
    <property type="match status" value="1"/>
</dbReference>
<dbReference type="EMBL" id="FTNF01000027">
    <property type="protein sequence ID" value="SIR91134.1"/>
    <property type="molecule type" value="Genomic_DNA"/>
</dbReference>
<dbReference type="InterPro" id="IPR037883">
    <property type="entry name" value="Knr4/Smi1-like_sf"/>
</dbReference>
<proteinExistence type="predicted"/>
<protein>
    <submittedName>
        <fullName evidence="2">SMI1-KNR4 cell-wall</fullName>
    </submittedName>
</protein>
<gene>
    <name evidence="2" type="ORF">SAMN05444858_1273</name>
</gene>
<evidence type="ECO:0000313" key="2">
    <source>
        <dbReference type="EMBL" id="SIR91134.1"/>
    </source>
</evidence>
<dbReference type="RefSeq" id="WP_076473613.1">
    <property type="nucleotide sequence ID" value="NZ_FTNF01000027.1"/>
</dbReference>
<name>A0A1N7ESY4_9ACTN</name>
<dbReference type="Proteomes" id="UP000186004">
    <property type="component" value="Unassembled WGS sequence"/>
</dbReference>
<keyword evidence="3" id="KW-1185">Reference proteome</keyword>
<dbReference type="AlphaFoldDB" id="A0A1N7ESY4"/>
<evidence type="ECO:0000259" key="1">
    <source>
        <dbReference type="SMART" id="SM00860"/>
    </source>
</evidence>
<dbReference type="Gene3D" id="3.40.1580.10">
    <property type="entry name" value="SMI1/KNR4-like"/>
    <property type="match status" value="1"/>
</dbReference>
<evidence type="ECO:0000313" key="3">
    <source>
        <dbReference type="Proteomes" id="UP000186004"/>
    </source>
</evidence>
<reference evidence="2 3" key="1">
    <citation type="submission" date="2017-01" db="EMBL/GenBank/DDBJ databases">
        <authorList>
            <person name="Mah S.A."/>
            <person name="Swanson W.J."/>
            <person name="Moy G.W."/>
            <person name="Vacquier V.D."/>
        </authorList>
    </citation>
    <scope>NUCLEOTIDE SEQUENCE [LARGE SCALE GENOMIC DNA]</scope>
    <source>
        <strain evidence="2 3">DSM 45758</strain>
    </source>
</reference>
<accession>A0A1N7ESY4</accession>
<dbReference type="STRING" id="1198245.SAMN05444858_1273"/>
<sequence length="165" mass="18010">MTERLPFEEGPSSWTGPTLTTDMVRRAEATLGVRLPRAYVELMYQQNGGVLKDGCFPTRFRTSWTADHFQVDVIMGVGFPEGLDALSSHLIAEWGYPEVGVVLGVTPLAGPDTVMLDYSTSGPDGEPAVAYVGEDRVPRRVANSFEAFMNGLVSCQAYADDDQDQ</sequence>
<feature type="domain" description="Knr4/Smi1-like" evidence="1">
    <location>
        <begin position="18"/>
        <end position="151"/>
    </location>
</feature>
<organism evidence="2 3">
    <name type="scientific">Micromonospora avicenniae</name>
    <dbReference type="NCBI Taxonomy" id="1198245"/>
    <lineage>
        <taxon>Bacteria</taxon>
        <taxon>Bacillati</taxon>
        <taxon>Actinomycetota</taxon>
        <taxon>Actinomycetes</taxon>
        <taxon>Micromonosporales</taxon>
        <taxon>Micromonosporaceae</taxon>
        <taxon>Micromonospora</taxon>
    </lineage>
</organism>
<dbReference type="SMART" id="SM00860">
    <property type="entry name" value="SMI1_KNR4"/>
    <property type="match status" value="1"/>
</dbReference>
<dbReference type="OrthoDB" id="4827574at2"/>
<dbReference type="InterPro" id="IPR018958">
    <property type="entry name" value="Knr4/Smi1-like_dom"/>
</dbReference>